<name>A0ABU8W977_9BURK</name>
<dbReference type="PANTHER" id="PTHR35807">
    <property type="entry name" value="TRANSCRIPTIONAL REGULATOR REDD-RELATED"/>
    <property type="match status" value="1"/>
</dbReference>
<sequence length="1122" mass="121137">MQGLRVLLLGQGRLELDGQALTRLLAPKQQALLFYLAAMGGSVARTKLASMLWSELDEASARSNLRGALSRLRRWLPELLLVDAQQIGLAPGAAWEVDLHALTRAMSSPEMAPACRCAAADAWRGPLLDGFEVGSAEGFEEWLAQARPRAQRELQLLRHDLLRRSEAAGALDDAASQARCLLDVDDADEAAHMALMRLLAATGRRTAAIAQYEACRAALLQRLGARPSAECYALYTRIHSDAGAPKAARVSPEAVAAPLHEPPAENAANTPPSIAPAGPDLIGREAEFELACERLGDPACRWLTITGPGGVGKTRLAQSAAEAWGPHCRHGVLWLSGRGDGGGALQDAESLIQQIVARTGADRHVAGALLLVLDNLEKVPAARAFEPMLRERAPGVKVLATSRVRVGGGQEWLLELGGLGMAPAVRLFSAAARRLVPGFDADAQAESVQRICRLVGGLPLALQMAARSVHTAGVAPVLEHLDKGDPLVDDDRDETDQHRSLDTVLEDSWALLDADARDTALRLSQLPGDFDAELARVVGAGDTALATLRAHSWLMRSGDAKGDGRLGFHPLLLAWLRRQPGASTAQPMVMERVVQWLDERMPSVSPFSDLPADDEGAAARATTLADSACGSAPTLMAAARLVAGRMQPSRAADWTDRAVAMLLHADRQAESATLLAQALASDELPRWQRVGWGLRRAELLNGCGASRAALRGYIHALAELGLCNADLEQTPWAELMPATRRLLALEEWPTHDPSRGAFSALVLRSLYCTMGLLVFSPDQRPLMRISLEADVLFRRLRLHGGLRVGSSALAFSTAGHPAIARRLVARAQKLQASQPSSDLRVSALFSESRCVVLAGLGDWDTLAQELEASAEQFARLRCGRQEMNMRALSAKLAFFQGRLDESLRRFHELDELALRRPGESWRAWGPIGLVEVGLCLEPIDDVMLRSHYERAVLAMTEMENIDAAYTLRRLGLAARLAWRSGDVPAARAAVYAGVAAARRMQSAWWAHEGYAGLGDTLLALCAHEPSSSAEQGPLEEAWRAFEPALAMHVRRFPPAAILQWRLQGARAQAQGRIDEGQALLKRAMAYAERQHMHVELTRACQALGAHGPQCTASERKADSSPG</sequence>
<dbReference type="Gene3D" id="3.40.50.300">
    <property type="entry name" value="P-loop containing nucleotide triphosphate hydrolases"/>
    <property type="match status" value="1"/>
</dbReference>
<comment type="caution">
    <text evidence="2">The sequence shown here is derived from an EMBL/GenBank/DDBJ whole genome shotgun (WGS) entry which is preliminary data.</text>
</comment>
<dbReference type="SMART" id="SM01043">
    <property type="entry name" value="BTAD"/>
    <property type="match status" value="1"/>
</dbReference>
<dbReference type="SUPFAM" id="SSF48452">
    <property type="entry name" value="TPR-like"/>
    <property type="match status" value="1"/>
</dbReference>
<organism evidence="2 3">
    <name type="scientific">Variovorax humicola</name>
    <dbReference type="NCBI Taxonomy" id="1769758"/>
    <lineage>
        <taxon>Bacteria</taxon>
        <taxon>Pseudomonadati</taxon>
        <taxon>Pseudomonadota</taxon>
        <taxon>Betaproteobacteria</taxon>
        <taxon>Burkholderiales</taxon>
        <taxon>Comamonadaceae</taxon>
        <taxon>Variovorax</taxon>
    </lineage>
</organism>
<proteinExistence type="predicted"/>
<dbReference type="Gene3D" id="1.10.10.10">
    <property type="entry name" value="Winged helix-like DNA-binding domain superfamily/Winged helix DNA-binding domain"/>
    <property type="match status" value="1"/>
</dbReference>
<dbReference type="RefSeq" id="WP_340367638.1">
    <property type="nucleotide sequence ID" value="NZ_JBBKZV010000037.1"/>
</dbReference>
<gene>
    <name evidence="2" type="ORF">WKW80_32065</name>
</gene>
<reference evidence="2 3" key="1">
    <citation type="submission" date="2024-03" db="EMBL/GenBank/DDBJ databases">
        <title>Novel species of the genus Variovorax.</title>
        <authorList>
            <person name="Liu Q."/>
            <person name="Xin Y.-H."/>
        </authorList>
    </citation>
    <scope>NUCLEOTIDE SEQUENCE [LARGE SCALE GENOMIC DNA]</scope>
    <source>
        <strain evidence="2 3">KACC 18501</strain>
    </source>
</reference>
<evidence type="ECO:0000313" key="3">
    <source>
        <dbReference type="Proteomes" id="UP001363010"/>
    </source>
</evidence>
<dbReference type="InterPro" id="IPR011990">
    <property type="entry name" value="TPR-like_helical_dom_sf"/>
</dbReference>
<dbReference type="Gene3D" id="1.25.40.10">
    <property type="entry name" value="Tetratricopeptide repeat domain"/>
    <property type="match status" value="1"/>
</dbReference>
<keyword evidence="3" id="KW-1185">Reference proteome</keyword>
<evidence type="ECO:0000313" key="2">
    <source>
        <dbReference type="EMBL" id="MEJ8826600.1"/>
    </source>
</evidence>
<dbReference type="InterPro" id="IPR005158">
    <property type="entry name" value="BTAD"/>
</dbReference>
<dbReference type="EMBL" id="JBBKZV010000037">
    <property type="protein sequence ID" value="MEJ8826600.1"/>
    <property type="molecule type" value="Genomic_DNA"/>
</dbReference>
<dbReference type="InterPro" id="IPR036388">
    <property type="entry name" value="WH-like_DNA-bd_sf"/>
</dbReference>
<dbReference type="SUPFAM" id="SSF52540">
    <property type="entry name" value="P-loop containing nucleoside triphosphate hydrolases"/>
    <property type="match status" value="1"/>
</dbReference>
<dbReference type="Pfam" id="PF03704">
    <property type="entry name" value="BTAD"/>
    <property type="match status" value="1"/>
</dbReference>
<dbReference type="Proteomes" id="UP001363010">
    <property type="component" value="Unassembled WGS sequence"/>
</dbReference>
<evidence type="ECO:0000259" key="1">
    <source>
        <dbReference type="SMART" id="SM01043"/>
    </source>
</evidence>
<dbReference type="InterPro" id="IPR027417">
    <property type="entry name" value="P-loop_NTPase"/>
</dbReference>
<dbReference type="InterPro" id="IPR051677">
    <property type="entry name" value="AfsR-DnrI-RedD_regulator"/>
</dbReference>
<accession>A0ABU8W977</accession>
<feature type="domain" description="Bacterial transcriptional activator" evidence="1">
    <location>
        <begin position="97"/>
        <end position="239"/>
    </location>
</feature>
<protein>
    <submittedName>
        <fullName evidence="2">BTAD domain-containing putative transcriptional regulator</fullName>
    </submittedName>
</protein>